<evidence type="ECO:0000259" key="8">
    <source>
        <dbReference type="PROSITE" id="PS50929"/>
    </source>
</evidence>
<keyword evidence="5 7" id="KW-1133">Transmembrane helix</keyword>
<dbReference type="GO" id="GO:0140359">
    <property type="term" value="F:ABC-type transporter activity"/>
    <property type="evidence" value="ECO:0007669"/>
    <property type="project" value="InterPro"/>
</dbReference>
<gene>
    <name evidence="9" type="ORF">GWI33_017838</name>
</gene>
<reference evidence="9" key="1">
    <citation type="submission" date="2020-08" db="EMBL/GenBank/DDBJ databases">
        <title>Genome sequencing and assembly of the red palm weevil Rhynchophorus ferrugineus.</title>
        <authorList>
            <person name="Dias G.B."/>
            <person name="Bergman C.M."/>
            <person name="Manee M."/>
        </authorList>
    </citation>
    <scope>NUCLEOTIDE SEQUENCE</scope>
    <source>
        <strain evidence="9">AA-2017</strain>
        <tissue evidence="9">Whole larva</tissue>
    </source>
</reference>
<evidence type="ECO:0000256" key="4">
    <source>
        <dbReference type="ARBA" id="ARBA00022840"/>
    </source>
</evidence>
<dbReference type="Gene3D" id="1.20.1560.10">
    <property type="entry name" value="ABC transporter type 1, transmembrane domain"/>
    <property type="match status" value="1"/>
</dbReference>
<dbReference type="AlphaFoldDB" id="A0A834M219"/>
<keyword evidence="2 7" id="KW-0812">Transmembrane</keyword>
<dbReference type="Pfam" id="PF00664">
    <property type="entry name" value="ABC_membrane"/>
    <property type="match status" value="1"/>
</dbReference>
<dbReference type="PROSITE" id="PS50929">
    <property type="entry name" value="ABC_TM1F"/>
    <property type="match status" value="1"/>
</dbReference>
<evidence type="ECO:0000256" key="7">
    <source>
        <dbReference type="SAM" id="Phobius"/>
    </source>
</evidence>
<name>A0A834M219_RHYFE</name>
<keyword evidence="4" id="KW-0067">ATP-binding</keyword>
<evidence type="ECO:0000256" key="1">
    <source>
        <dbReference type="ARBA" id="ARBA00022448"/>
    </source>
</evidence>
<keyword evidence="6 7" id="KW-0472">Membrane</keyword>
<keyword evidence="1" id="KW-0813">Transport</keyword>
<keyword evidence="3" id="KW-0547">Nucleotide-binding</keyword>
<dbReference type="PANTHER" id="PTHR24223">
    <property type="entry name" value="ATP-BINDING CASSETTE SUB-FAMILY C"/>
    <property type="match status" value="1"/>
</dbReference>
<proteinExistence type="predicted"/>
<dbReference type="Proteomes" id="UP000625711">
    <property type="component" value="Unassembled WGS sequence"/>
</dbReference>
<organism evidence="9 10">
    <name type="scientific">Rhynchophorus ferrugineus</name>
    <name type="common">Red palm weevil</name>
    <name type="synonym">Curculio ferrugineus</name>
    <dbReference type="NCBI Taxonomy" id="354439"/>
    <lineage>
        <taxon>Eukaryota</taxon>
        <taxon>Metazoa</taxon>
        <taxon>Ecdysozoa</taxon>
        <taxon>Arthropoda</taxon>
        <taxon>Hexapoda</taxon>
        <taxon>Insecta</taxon>
        <taxon>Pterygota</taxon>
        <taxon>Neoptera</taxon>
        <taxon>Endopterygota</taxon>
        <taxon>Coleoptera</taxon>
        <taxon>Polyphaga</taxon>
        <taxon>Cucujiformia</taxon>
        <taxon>Curculionidae</taxon>
        <taxon>Dryophthorinae</taxon>
        <taxon>Rhynchophorus</taxon>
    </lineage>
</organism>
<dbReference type="SUPFAM" id="SSF90123">
    <property type="entry name" value="ABC transporter transmembrane region"/>
    <property type="match status" value="1"/>
</dbReference>
<dbReference type="GO" id="GO:0005524">
    <property type="term" value="F:ATP binding"/>
    <property type="evidence" value="ECO:0007669"/>
    <property type="project" value="UniProtKB-KW"/>
</dbReference>
<dbReference type="InterPro" id="IPR036640">
    <property type="entry name" value="ABC1_TM_sf"/>
</dbReference>
<evidence type="ECO:0000313" key="9">
    <source>
        <dbReference type="EMBL" id="KAF7269081.1"/>
    </source>
</evidence>
<comment type="caution">
    <text evidence="9">The sequence shown here is derived from an EMBL/GenBank/DDBJ whole genome shotgun (WGS) entry which is preliminary data.</text>
</comment>
<feature type="transmembrane region" description="Helical" evidence="7">
    <location>
        <begin position="80"/>
        <end position="96"/>
    </location>
</feature>
<dbReference type="EMBL" id="JAACXV010014261">
    <property type="protein sequence ID" value="KAF7269081.1"/>
    <property type="molecule type" value="Genomic_DNA"/>
</dbReference>
<evidence type="ECO:0000256" key="3">
    <source>
        <dbReference type="ARBA" id="ARBA00022741"/>
    </source>
</evidence>
<dbReference type="PANTHER" id="PTHR24223:SF448">
    <property type="entry name" value="FI20146P1-RELATED"/>
    <property type="match status" value="1"/>
</dbReference>
<evidence type="ECO:0000256" key="2">
    <source>
        <dbReference type="ARBA" id="ARBA00022692"/>
    </source>
</evidence>
<evidence type="ECO:0000256" key="5">
    <source>
        <dbReference type="ARBA" id="ARBA00022989"/>
    </source>
</evidence>
<feature type="transmembrane region" description="Helical" evidence="7">
    <location>
        <begin position="55"/>
        <end position="74"/>
    </location>
</feature>
<dbReference type="OrthoDB" id="6500128at2759"/>
<sequence>MAALHVGMRVRVACCSLIYRKVLRLRLTSLGGKTVGNAINLMSNDVMRFDMAPLFLHYLWIAPLQGVLICYFIYLEMGIASFYGMLAVIVIMPLQSR</sequence>
<feature type="domain" description="ABC transmembrane type-1" evidence="8">
    <location>
        <begin position="1"/>
        <end position="97"/>
    </location>
</feature>
<evidence type="ECO:0000256" key="6">
    <source>
        <dbReference type="ARBA" id="ARBA00023136"/>
    </source>
</evidence>
<dbReference type="InterPro" id="IPR050173">
    <property type="entry name" value="ABC_transporter_C-like"/>
</dbReference>
<accession>A0A834M219</accession>
<evidence type="ECO:0000313" key="10">
    <source>
        <dbReference type="Proteomes" id="UP000625711"/>
    </source>
</evidence>
<dbReference type="GO" id="GO:0016020">
    <property type="term" value="C:membrane"/>
    <property type="evidence" value="ECO:0007669"/>
    <property type="project" value="InterPro"/>
</dbReference>
<dbReference type="InterPro" id="IPR011527">
    <property type="entry name" value="ABC1_TM_dom"/>
</dbReference>
<protein>
    <recommendedName>
        <fullName evidence="8">ABC transmembrane type-1 domain-containing protein</fullName>
    </recommendedName>
</protein>
<keyword evidence="10" id="KW-1185">Reference proteome</keyword>